<dbReference type="EC" id="1.1.1.95" evidence="5"/>
<proteinExistence type="inferred from homology"/>
<evidence type="ECO:0000256" key="9">
    <source>
        <dbReference type="ARBA" id="ARBA00030455"/>
    </source>
</evidence>
<gene>
    <name evidence="14" type="ORF">GH810_10330</name>
</gene>
<keyword evidence="15" id="KW-1185">Reference proteome</keyword>
<comment type="pathway">
    <text evidence="2">Amino-acid biosynthesis; L-serine biosynthesis; L-serine from 3-phospho-D-glycerate: step 1/3.</text>
</comment>
<organism evidence="14 15">
    <name type="scientific">Acetobacterium paludosum</name>
    <dbReference type="NCBI Taxonomy" id="52693"/>
    <lineage>
        <taxon>Bacteria</taxon>
        <taxon>Bacillati</taxon>
        <taxon>Bacillota</taxon>
        <taxon>Clostridia</taxon>
        <taxon>Eubacteriales</taxon>
        <taxon>Eubacteriaceae</taxon>
        <taxon>Acetobacterium</taxon>
    </lineage>
</organism>
<dbReference type="PROSITE" id="PS00671">
    <property type="entry name" value="D_2_HYDROXYACID_DH_3"/>
    <property type="match status" value="1"/>
</dbReference>
<dbReference type="SUPFAM" id="SSF55021">
    <property type="entry name" value="ACT-like"/>
    <property type="match status" value="1"/>
</dbReference>
<evidence type="ECO:0000256" key="12">
    <source>
        <dbReference type="RuleBase" id="RU003719"/>
    </source>
</evidence>
<sequence length="389" mass="42472">MNYKVQTLNNISKKALKALNEKYTVLDQPENPDAILLRSFKMHDMDIPDSVKFVGRAGAGVNNIPLEECSKKGIVVCNSPGANANAVKELVIAGMLMSSRKVVDGIEWAKTLADKGEDVPALVEKGKSTFAGPELYGKKLGVIGLGAIGVLVANMAVDFGMKVYGFDPFISIDNAWGLSRKVKRSVNKEAIFKNCDYITLHVPYMEETKDFVNADLLKDAKPGLRLLNFARGGLVNYDALEEAIEEGIVDTYVADFPNERLLKMKNVICIPHLGASTPESEENCADMAINSMKEYLENGNIINSVNYPDCSMGICESTNRLTINHANIPNMLGQITKVLADNDINISVMTNKNKGSWAYTMMDVDSNVGENVKTALKGIAGVARVRIIK</sequence>
<dbReference type="Gene3D" id="3.30.70.260">
    <property type="match status" value="1"/>
</dbReference>
<evidence type="ECO:0000259" key="13">
    <source>
        <dbReference type="PROSITE" id="PS51671"/>
    </source>
</evidence>
<feature type="domain" description="ACT" evidence="13">
    <location>
        <begin position="320"/>
        <end position="389"/>
    </location>
</feature>
<evidence type="ECO:0000313" key="15">
    <source>
        <dbReference type="Proteomes" id="UP000616595"/>
    </source>
</evidence>
<dbReference type="PANTHER" id="PTHR42938">
    <property type="entry name" value="FORMATE DEHYDROGENASE 1"/>
    <property type="match status" value="1"/>
</dbReference>
<name>A0A923HW37_9FIRM</name>
<keyword evidence="7 12" id="KW-0560">Oxidoreductase</keyword>
<dbReference type="SUPFAM" id="SSF52283">
    <property type="entry name" value="Formate/glycerate dehydrogenase catalytic domain-like"/>
    <property type="match status" value="1"/>
</dbReference>
<dbReference type="PANTHER" id="PTHR42938:SF47">
    <property type="entry name" value="HYDROXYPYRUVATE REDUCTASE"/>
    <property type="match status" value="1"/>
</dbReference>
<dbReference type="GO" id="GO:0004617">
    <property type="term" value="F:phosphoglycerate dehydrogenase activity"/>
    <property type="evidence" value="ECO:0007669"/>
    <property type="project" value="UniProtKB-EC"/>
</dbReference>
<evidence type="ECO:0000256" key="5">
    <source>
        <dbReference type="ARBA" id="ARBA00013143"/>
    </source>
</evidence>
<dbReference type="InterPro" id="IPR006140">
    <property type="entry name" value="D-isomer_DH_NAD-bd"/>
</dbReference>
<dbReference type="EC" id="1.1.1.399" evidence="4"/>
<dbReference type="CDD" id="cd12174">
    <property type="entry name" value="PGDH_like_3"/>
    <property type="match status" value="1"/>
</dbReference>
<dbReference type="Pfam" id="PF00389">
    <property type="entry name" value="2-Hacid_dh"/>
    <property type="match status" value="1"/>
</dbReference>
<comment type="catalytic activity">
    <reaction evidence="11">
        <text>(2R)-3-phosphoglycerate + NAD(+) = 3-phosphooxypyruvate + NADH + H(+)</text>
        <dbReference type="Rhea" id="RHEA:12641"/>
        <dbReference type="ChEBI" id="CHEBI:15378"/>
        <dbReference type="ChEBI" id="CHEBI:18110"/>
        <dbReference type="ChEBI" id="CHEBI:57540"/>
        <dbReference type="ChEBI" id="CHEBI:57945"/>
        <dbReference type="ChEBI" id="CHEBI:58272"/>
        <dbReference type="EC" id="1.1.1.95"/>
    </reaction>
</comment>
<protein>
    <recommendedName>
        <fullName evidence="6">D-3-phosphoglycerate dehydrogenase</fullName>
        <ecNumber evidence="4">1.1.1.399</ecNumber>
        <ecNumber evidence="5">1.1.1.95</ecNumber>
    </recommendedName>
    <alternativeName>
        <fullName evidence="9">2-oxoglutarate reductase</fullName>
    </alternativeName>
</protein>
<comment type="similarity">
    <text evidence="3 12">Belongs to the D-isomer specific 2-hydroxyacid dehydrogenase family.</text>
</comment>
<dbReference type="PROSITE" id="PS00065">
    <property type="entry name" value="D_2_HYDROXYACID_DH_1"/>
    <property type="match status" value="1"/>
</dbReference>
<evidence type="ECO:0000256" key="1">
    <source>
        <dbReference type="ARBA" id="ARBA00003800"/>
    </source>
</evidence>
<dbReference type="CDD" id="cd04901">
    <property type="entry name" value="ACT_3PGDH"/>
    <property type="match status" value="1"/>
</dbReference>
<evidence type="ECO:0000256" key="3">
    <source>
        <dbReference type="ARBA" id="ARBA00005854"/>
    </source>
</evidence>
<dbReference type="PROSITE" id="PS51671">
    <property type="entry name" value="ACT"/>
    <property type="match status" value="1"/>
</dbReference>
<dbReference type="AlphaFoldDB" id="A0A923HW37"/>
<dbReference type="Proteomes" id="UP000616595">
    <property type="component" value="Unassembled WGS sequence"/>
</dbReference>
<reference evidence="14" key="2">
    <citation type="submission" date="2020-10" db="EMBL/GenBank/DDBJ databases">
        <title>Comparative genomics of the Acetobacterium genus.</title>
        <authorList>
            <person name="Marshall C."/>
            <person name="May H."/>
            <person name="Norman S."/>
        </authorList>
    </citation>
    <scope>NUCLEOTIDE SEQUENCE</scope>
    <source>
        <strain evidence="14">DER-2019</strain>
    </source>
</reference>
<evidence type="ECO:0000313" key="14">
    <source>
        <dbReference type="EMBL" id="MBC3888707.1"/>
    </source>
</evidence>
<evidence type="ECO:0000256" key="8">
    <source>
        <dbReference type="ARBA" id="ARBA00023027"/>
    </source>
</evidence>
<dbReference type="RefSeq" id="WP_148568163.1">
    <property type="nucleotide sequence ID" value="NZ_RXYA01000015.1"/>
</dbReference>
<dbReference type="InterPro" id="IPR045865">
    <property type="entry name" value="ACT-like_dom_sf"/>
</dbReference>
<dbReference type="InterPro" id="IPR029752">
    <property type="entry name" value="D-isomer_DH_CS1"/>
</dbReference>
<dbReference type="Pfam" id="PF02826">
    <property type="entry name" value="2-Hacid_dh_C"/>
    <property type="match status" value="1"/>
</dbReference>
<dbReference type="InterPro" id="IPR006139">
    <property type="entry name" value="D-isomer_2_OHA_DH_cat_dom"/>
</dbReference>
<comment type="function">
    <text evidence="1">Catalyzes the reversible oxidation of 3-phospho-D-glycerate to 3-phosphonooxypyruvate, the first step of the phosphorylated L-serine biosynthesis pathway. Also catalyzes the reversible oxidation of 2-hydroxyglutarate to 2-oxoglutarate.</text>
</comment>
<dbReference type="Gene3D" id="3.40.50.720">
    <property type="entry name" value="NAD(P)-binding Rossmann-like Domain"/>
    <property type="match status" value="2"/>
</dbReference>
<dbReference type="InterPro" id="IPR036291">
    <property type="entry name" value="NAD(P)-bd_dom_sf"/>
</dbReference>
<dbReference type="InterPro" id="IPR029753">
    <property type="entry name" value="D-isomer_DH_CS"/>
</dbReference>
<comment type="catalytic activity">
    <reaction evidence="10">
        <text>(R)-2-hydroxyglutarate + NAD(+) = 2-oxoglutarate + NADH + H(+)</text>
        <dbReference type="Rhea" id="RHEA:49612"/>
        <dbReference type="ChEBI" id="CHEBI:15378"/>
        <dbReference type="ChEBI" id="CHEBI:15801"/>
        <dbReference type="ChEBI" id="CHEBI:16810"/>
        <dbReference type="ChEBI" id="CHEBI:57540"/>
        <dbReference type="ChEBI" id="CHEBI:57945"/>
        <dbReference type="EC" id="1.1.1.399"/>
    </reaction>
</comment>
<keyword evidence="8" id="KW-0520">NAD</keyword>
<evidence type="ECO:0000256" key="11">
    <source>
        <dbReference type="ARBA" id="ARBA00048731"/>
    </source>
</evidence>
<dbReference type="SUPFAM" id="SSF51735">
    <property type="entry name" value="NAD(P)-binding Rossmann-fold domains"/>
    <property type="match status" value="1"/>
</dbReference>
<dbReference type="GO" id="GO:0051287">
    <property type="term" value="F:NAD binding"/>
    <property type="evidence" value="ECO:0007669"/>
    <property type="project" value="InterPro"/>
</dbReference>
<evidence type="ECO:0000256" key="2">
    <source>
        <dbReference type="ARBA" id="ARBA00005216"/>
    </source>
</evidence>
<accession>A0A923HW37</accession>
<evidence type="ECO:0000256" key="7">
    <source>
        <dbReference type="ARBA" id="ARBA00023002"/>
    </source>
</evidence>
<evidence type="ECO:0000256" key="4">
    <source>
        <dbReference type="ARBA" id="ARBA00013001"/>
    </source>
</evidence>
<evidence type="ECO:0000256" key="10">
    <source>
        <dbReference type="ARBA" id="ARBA00048126"/>
    </source>
</evidence>
<reference evidence="14" key="1">
    <citation type="submission" date="2019-10" db="EMBL/GenBank/DDBJ databases">
        <authorList>
            <person name="Ross D.E."/>
            <person name="Gulliver D."/>
        </authorList>
    </citation>
    <scope>NUCLEOTIDE SEQUENCE</scope>
    <source>
        <strain evidence="14">DER-2019</strain>
    </source>
</reference>
<evidence type="ECO:0000256" key="6">
    <source>
        <dbReference type="ARBA" id="ARBA00021582"/>
    </source>
</evidence>
<dbReference type="OrthoDB" id="9805416at2"/>
<comment type="caution">
    <text evidence="14">The sequence shown here is derived from an EMBL/GenBank/DDBJ whole genome shotgun (WGS) entry which is preliminary data.</text>
</comment>
<dbReference type="InterPro" id="IPR002912">
    <property type="entry name" value="ACT_dom"/>
</dbReference>
<dbReference type="EMBL" id="WJBD01000011">
    <property type="protein sequence ID" value="MBC3888707.1"/>
    <property type="molecule type" value="Genomic_DNA"/>
</dbReference>